<dbReference type="AlphaFoldDB" id="A0A2P2NH25"/>
<reference evidence="1" key="1">
    <citation type="submission" date="2018-02" db="EMBL/GenBank/DDBJ databases">
        <title>Rhizophora mucronata_Transcriptome.</title>
        <authorList>
            <person name="Meera S.P."/>
            <person name="Sreeshan A."/>
            <person name="Augustine A."/>
        </authorList>
    </citation>
    <scope>NUCLEOTIDE SEQUENCE</scope>
    <source>
        <tissue evidence="1">Leaf</tissue>
    </source>
</reference>
<protein>
    <submittedName>
        <fullName evidence="1">Uncharacterized protein</fullName>
    </submittedName>
</protein>
<dbReference type="EMBL" id="GGEC01061265">
    <property type="protein sequence ID" value="MBX41749.1"/>
    <property type="molecule type" value="Transcribed_RNA"/>
</dbReference>
<evidence type="ECO:0000313" key="1">
    <source>
        <dbReference type="EMBL" id="MBX41749.1"/>
    </source>
</evidence>
<sequence>MGHTLCNTFDIPPVHCLPVFQSQKSDALNICGLQFLWEQKLVSISSVS</sequence>
<organism evidence="1">
    <name type="scientific">Rhizophora mucronata</name>
    <name type="common">Asiatic mangrove</name>
    <dbReference type="NCBI Taxonomy" id="61149"/>
    <lineage>
        <taxon>Eukaryota</taxon>
        <taxon>Viridiplantae</taxon>
        <taxon>Streptophyta</taxon>
        <taxon>Embryophyta</taxon>
        <taxon>Tracheophyta</taxon>
        <taxon>Spermatophyta</taxon>
        <taxon>Magnoliopsida</taxon>
        <taxon>eudicotyledons</taxon>
        <taxon>Gunneridae</taxon>
        <taxon>Pentapetalae</taxon>
        <taxon>rosids</taxon>
        <taxon>fabids</taxon>
        <taxon>Malpighiales</taxon>
        <taxon>Rhizophoraceae</taxon>
        <taxon>Rhizophora</taxon>
    </lineage>
</organism>
<proteinExistence type="predicted"/>
<name>A0A2P2NH25_RHIMU</name>
<accession>A0A2P2NH25</accession>